<gene>
    <name evidence="1" type="ORF">PG996_009213</name>
</gene>
<dbReference type="Proteomes" id="UP001446871">
    <property type="component" value="Unassembled WGS sequence"/>
</dbReference>
<accession>A0ABR1UN16</accession>
<name>A0ABR1UN16_9PEZI</name>
<comment type="caution">
    <text evidence="1">The sequence shown here is derived from an EMBL/GenBank/DDBJ whole genome shotgun (WGS) entry which is preliminary data.</text>
</comment>
<sequence length="137" mass="14770">MRRQRVHRHVLSLVDLVDVCGEDEDLVVAGRDDIAMAVPLGRGYKSGIGHYIVDRSSSLRASHEKTLLVIPLFLGLFELGTLSQVLGVVELGSLVIEPSVKASNVLLQALNVLQGSLGLRGEVGRRGCTFDLVGLEL</sequence>
<evidence type="ECO:0000313" key="1">
    <source>
        <dbReference type="EMBL" id="KAK8059283.1"/>
    </source>
</evidence>
<evidence type="ECO:0000313" key="2">
    <source>
        <dbReference type="Proteomes" id="UP001446871"/>
    </source>
</evidence>
<protein>
    <submittedName>
        <fullName evidence="1">Uncharacterized protein</fullName>
    </submittedName>
</protein>
<reference evidence="1 2" key="1">
    <citation type="submission" date="2023-01" db="EMBL/GenBank/DDBJ databases">
        <title>Analysis of 21 Apiospora genomes using comparative genomics revels a genus with tremendous synthesis potential of carbohydrate active enzymes and secondary metabolites.</title>
        <authorList>
            <person name="Sorensen T."/>
        </authorList>
    </citation>
    <scope>NUCLEOTIDE SEQUENCE [LARGE SCALE GENOMIC DNA]</scope>
    <source>
        <strain evidence="1 2">CBS 83171</strain>
    </source>
</reference>
<proteinExistence type="predicted"/>
<dbReference type="EMBL" id="JAQQWM010000006">
    <property type="protein sequence ID" value="KAK8059283.1"/>
    <property type="molecule type" value="Genomic_DNA"/>
</dbReference>
<organism evidence="1 2">
    <name type="scientific">Apiospora saccharicola</name>
    <dbReference type="NCBI Taxonomy" id="335842"/>
    <lineage>
        <taxon>Eukaryota</taxon>
        <taxon>Fungi</taxon>
        <taxon>Dikarya</taxon>
        <taxon>Ascomycota</taxon>
        <taxon>Pezizomycotina</taxon>
        <taxon>Sordariomycetes</taxon>
        <taxon>Xylariomycetidae</taxon>
        <taxon>Amphisphaeriales</taxon>
        <taxon>Apiosporaceae</taxon>
        <taxon>Apiospora</taxon>
    </lineage>
</organism>
<keyword evidence="2" id="KW-1185">Reference proteome</keyword>